<organism evidence="3 4">
    <name type="scientific">Candidatus Saganbacteria bacterium</name>
    <dbReference type="NCBI Taxonomy" id="2575572"/>
    <lineage>
        <taxon>Bacteria</taxon>
        <taxon>Bacillati</taxon>
        <taxon>Saganbacteria</taxon>
    </lineage>
</organism>
<dbReference type="Proteomes" id="UP000488506">
    <property type="component" value="Unassembled WGS sequence"/>
</dbReference>
<evidence type="ECO:0000313" key="3">
    <source>
        <dbReference type="EMBL" id="KAF0132914.1"/>
    </source>
</evidence>
<sequence>MTDKEVKLSSKNQIVIPKEAREYIHLKAGDKLLLTVSTSGHIMLWKRPESYTKHMKGLGRELWKGLNIKEYMENLRKEWK</sequence>
<dbReference type="Gene3D" id="2.10.260.10">
    <property type="match status" value="1"/>
</dbReference>
<evidence type="ECO:0000313" key="4">
    <source>
        <dbReference type="Proteomes" id="UP000488506"/>
    </source>
</evidence>
<dbReference type="EMBL" id="WPAF01000039">
    <property type="protein sequence ID" value="KAF0132914.1"/>
    <property type="molecule type" value="Genomic_DNA"/>
</dbReference>
<accession>A0A833KZQ2</accession>
<evidence type="ECO:0000256" key="1">
    <source>
        <dbReference type="PROSITE-ProRule" id="PRU01076"/>
    </source>
</evidence>
<protein>
    <recommendedName>
        <fullName evidence="2">SpoVT-AbrB domain-containing protein</fullName>
    </recommendedName>
</protein>
<feature type="domain" description="SpoVT-AbrB" evidence="2">
    <location>
        <begin position="3"/>
        <end position="49"/>
    </location>
</feature>
<dbReference type="InterPro" id="IPR037914">
    <property type="entry name" value="SpoVT-AbrB_sf"/>
</dbReference>
<name>A0A833KZQ2_UNCSA</name>
<evidence type="ECO:0000259" key="2">
    <source>
        <dbReference type="PROSITE" id="PS51740"/>
    </source>
</evidence>
<dbReference type="PROSITE" id="PS51740">
    <property type="entry name" value="SPOVT_ABRB"/>
    <property type="match status" value="1"/>
</dbReference>
<dbReference type="Pfam" id="PF04014">
    <property type="entry name" value="MazE_antitoxin"/>
    <property type="match status" value="1"/>
</dbReference>
<dbReference type="GO" id="GO:0003677">
    <property type="term" value="F:DNA binding"/>
    <property type="evidence" value="ECO:0007669"/>
    <property type="project" value="UniProtKB-UniRule"/>
</dbReference>
<dbReference type="SUPFAM" id="SSF89447">
    <property type="entry name" value="AbrB/MazE/MraZ-like"/>
    <property type="match status" value="1"/>
</dbReference>
<reference evidence="3 4" key="1">
    <citation type="submission" date="2019-12" db="EMBL/GenBank/DDBJ databases">
        <authorList>
            <person name="Wolfe R."/>
            <person name="Danczak R."/>
            <person name="Wilkins M."/>
        </authorList>
    </citation>
    <scope>NUCLEOTIDE SEQUENCE [LARGE SCALE GENOMIC DNA]</scope>
    <source>
        <strain evidence="3">X2_MaxBin.013</strain>
    </source>
</reference>
<dbReference type="NCBIfam" id="TIGR01439">
    <property type="entry name" value="lp_hng_hel_AbrB"/>
    <property type="match status" value="1"/>
</dbReference>
<proteinExistence type="predicted"/>
<dbReference type="SMART" id="SM00966">
    <property type="entry name" value="SpoVT_AbrB"/>
    <property type="match status" value="1"/>
</dbReference>
<dbReference type="InterPro" id="IPR007159">
    <property type="entry name" value="SpoVT-AbrB_dom"/>
</dbReference>
<keyword evidence="1" id="KW-0238">DNA-binding</keyword>
<dbReference type="AlphaFoldDB" id="A0A833KZQ2"/>
<comment type="caution">
    <text evidence="3">The sequence shown here is derived from an EMBL/GenBank/DDBJ whole genome shotgun (WGS) entry which is preliminary data.</text>
</comment>
<gene>
    <name evidence="3" type="ORF">FD145_1527</name>
</gene>